<dbReference type="Pfam" id="PF18352">
    <property type="entry name" value="Gp138_N"/>
    <property type="match status" value="1"/>
</dbReference>
<dbReference type="InterPro" id="IPR041599">
    <property type="entry name" value="Gp138_N"/>
</dbReference>
<dbReference type="Gene3D" id="2.40.50.230">
    <property type="entry name" value="Gp5 N-terminal domain"/>
    <property type="match status" value="1"/>
</dbReference>
<dbReference type="EMBL" id="JAGSSW010000006">
    <property type="protein sequence ID" value="MBR8464273.1"/>
    <property type="molecule type" value="Genomic_DNA"/>
</dbReference>
<dbReference type="Gene3D" id="6.20.170.10">
    <property type="match status" value="1"/>
</dbReference>
<comment type="caution">
    <text evidence="2">The sequence shown here is derived from an EMBL/GenBank/DDBJ whole genome shotgun (WGS) entry which is preliminary data.</text>
</comment>
<dbReference type="RefSeq" id="WP_212139788.1">
    <property type="nucleotide sequence ID" value="NZ_JAGSSW010000006.1"/>
</dbReference>
<evidence type="ECO:0000259" key="1">
    <source>
        <dbReference type="Pfam" id="PF18352"/>
    </source>
</evidence>
<name>A0ABS5HJ29_9BACT</name>
<dbReference type="Pfam" id="PF18946">
    <property type="entry name" value="Apex"/>
    <property type="match status" value="1"/>
</dbReference>
<dbReference type="InterPro" id="IPR037026">
    <property type="entry name" value="Vgr_OB-fold_dom_sf"/>
</dbReference>
<reference evidence="2 3" key="1">
    <citation type="submission" date="2021-04" db="EMBL/GenBank/DDBJ databases">
        <title>Molecular and phenotypic characterization and identification of bacterial isolates recovered from the Anatolian ground squirrels (Spermophilus xanthoprymnus) and which have the potential to form a new species in the Campylobacter genus.</title>
        <authorList>
            <person name="Aydin F."/>
            <person name="Abay S."/>
            <person name="Kayman T."/>
            <person name="Karakaya E."/>
            <person name="Mustak H.K."/>
            <person name="Mustak I.B."/>
            <person name="Bilgin N."/>
            <person name="Duzler A."/>
            <person name="Sahin O."/>
            <person name="Guran O."/>
            <person name="Saticioglu I.B."/>
        </authorList>
    </citation>
    <scope>NUCLEOTIDE SEQUENCE [LARGE SCALE GENOMIC DNA]</scope>
    <source>
        <strain evidence="3">faydin-G24</strain>
    </source>
</reference>
<accession>A0ABS5HJ29</accession>
<gene>
    <name evidence="2" type="ORF">KDD93_06825</name>
</gene>
<protein>
    <submittedName>
        <fullName evidence="2">Baseplate protein</fullName>
    </submittedName>
</protein>
<feature type="domain" description="Phage protein Gp138 N-terminal" evidence="1">
    <location>
        <begin position="25"/>
        <end position="122"/>
    </location>
</feature>
<sequence length="222" mass="23871">MTEANLTQVLNATQYELQRQIHTALPARVIKFNSADNTVGVELMVNEITRDGKSIVLPPIYDIPVQFFRGGEFVITTPINAGDFGLCVFAERCIDSWFLNAKKSTPLDFRLHDYSDGFFITGFSPKSVAVSSVDSDGVCMRTLDKSTYIKLTKGTIFIKGNVIQEGDYTQSGDLNLKGALAQTGGNAKTSGIITAEDVIGGGISLKAHTHGGDSGGSTTQPR</sequence>
<evidence type="ECO:0000313" key="2">
    <source>
        <dbReference type="EMBL" id="MBR8464273.1"/>
    </source>
</evidence>
<dbReference type="InterPro" id="IPR044033">
    <property type="entry name" value="GpV-like_apex"/>
</dbReference>
<keyword evidence="3" id="KW-1185">Reference proteome</keyword>
<organism evidence="2 3">
    <name type="scientific">Campylobacter anatolicus</name>
    <dbReference type="NCBI Taxonomy" id="2829105"/>
    <lineage>
        <taxon>Bacteria</taxon>
        <taxon>Pseudomonadati</taxon>
        <taxon>Campylobacterota</taxon>
        <taxon>Epsilonproteobacteria</taxon>
        <taxon>Campylobacterales</taxon>
        <taxon>Campylobacteraceae</taxon>
        <taxon>Campylobacter</taxon>
    </lineage>
</organism>
<dbReference type="Proteomes" id="UP000682951">
    <property type="component" value="Unassembled WGS sequence"/>
</dbReference>
<proteinExistence type="predicted"/>
<evidence type="ECO:0000313" key="3">
    <source>
        <dbReference type="Proteomes" id="UP000682951"/>
    </source>
</evidence>